<dbReference type="EMBL" id="HBIV01000687">
    <property type="protein sequence ID" value="CAE0644055.1"/>
    <property type="molecule type" value="Transcribed_RNA"/>
</dbReference>
<evidence type="ECO:0000256" key="4">
    <source>
        <dbReference type="RuleBase" id="RU368107"/>
    </source>
</evidence>
<keyword evidence="2 4" id="KW-0602">Photosynthesis</keyword>
<dbReference type="Pfam" id="PF02507">
    <property type="entry name" value="PSI_PsaF"/>
    <property type="match status" value="1"/>
</dbReference>
<dbReference type="FunFam" id="1.10.8.110:FF:000001">
    <property type="entry name" value="Photosystem I reaction center subunit III"/>
    <property type="match status" value="1"/>
</dbReference>
<dbReference type="AlphaFoldDB" id="A0A6V3ILL3"/>
<evidence type="ECO:0000313" key="8">
    <source>
        <dbReference type="EMBL" id="CAE0644055.1"/>
    </source>
</evidence>
<proteinExistence type="inferred from homology"/>
<keyword evidence="3 4" id="KW-0603">Photosystem I</keyword>
<evidence type="ECO:0000256" key="2">
    <source>
        <dbReference type="ARBA" id="ARBA00022531"/>
    </source>
</evidence>
<organism evidence="8">
    <name type="scientific">Lotharella globosa</name>
    <dbReference type="NCBI Taxonomy" id="91324"/>
    <lineage>
        <taxon>Eukaryota</taxon>
        <taxon>Sar</taxon>
        <taxon>Rhizaria</taxon>
        <taxon>Cercozoa</taxon>
        <taxon>Chlorarachniophyceae</taxon>
        <taxon>Lotharella</taxon>
    </lineage>
</organism>
<dbReference type="GO" id="GO:0009538">
    <property type="term" value="C:photosystem I reaction center"/>
    <property type="evidence" value="ECO:0007669"/>
    <property type="project" value="UniProtKB-UniRule"/>
</dbReference>
<feature type="signal peptide" evidence="6">
    <location>
        <begin position="1"/>
        <end position="17"/>
    </location>
</feature>
<dbReference type="Gene3D" id="1.10.8.110">
    <property type="entry name" value="Photosystem I PsaF, reaction centre subunit III"/>
    <property type="match status" value="1"/>
</dbReference>
<keyword evidence="5" id="KW-0472">Membrane</keyword>
<keyword evidence="6" id="KW-0732">Signal</keyword>
<keyword evidence="5" id="KW-1133">Transmembrane helix</keyword>
<dbReference type="InterPro" id="IPR036577">
    <property type="entry name" value="PSI_PsaF_sf"/>
</dbReference>
<accession>A0A6V3ILL3</accession>
<sequence>MESRLLLASVLVLQCWASIERTGTFRSTLNNHGHDITSTVNSRHTKPKFSLRKRHQRVHRSKNLAMSSISLATSIALLSASIGQKVNADVAGLVKCSENPAFAKRKNKEMKSLEKALAKYEAGSPSYEEISSRIERTKARFDKYGRSSLLCGPDGLPHLIVAPEFAGHAGEFLIPAIAFLYINGWIGWVGRSYLRWNKMNSGKPQDGEIVLNVDKVRELMLSGGAWPVQAVNELFRGDLVAKDEDITTSAR</sequence>
<evidence type="ECO:0000256" key="6">
    <source>
        <dbReference type="SAM" id="SignalP"/>
    </source>
</evidence>
<name>A0A6V3ILL3_9EUKA</name>
<dbReference type="InterPro" id="IPR003666">
    <property type="entry name" value="PSI_PsaF"/>
</dbReference>
<evidence type="ECO:0000256" key="3">
    <source>
        <dbReference type="ARBA" id="ARBA00022836"/>
    </source>
</evidence>
<evidence type="ECO:0000256" key="1">
    <source>
        <dbReference type="ARBA" id="ARBA00008386"/>
    </source>
</evidence>
<dbReference type="SUPFAM" id="SSF81536">
    <property type="entry name" value="Subunit III of photosystem I reaction centre, PsaF"/>
    <property type="match status" value="1"/>
</dbReference>
<gene>
    <name evidence="7" type="ORF">LGLO00237_LOCUS481</name>
    <name evidence="8" type="ORF">LGLO00237_LOCUS482</name>
</gene>
<comment type="similarity">
    <text evidence="1 4">Belongs to the PsaF family.</text>
</comment>
<keyword evidence="5" id="KW-0812">Transmembrane</keyword>
<feature type="transmembrane region" description="Helical" evidence="5">
    <location>
        <begin position="172"/>
        <end position="194"/>
    </location>
</feature>
<evidence type="ECO:0000256" key="5">
    <source>
        <dbReference type="SAM" id="Phobius"/>
    </source>
</evidence>
<dbReference type="GO" id="GO:0015979">
    <property type="term" value="P:photosynthesis"/>
    <property type="evidence" value="ECO:0007669"/>
    <property type="project" value="UniProtKB-UniRule"/>
</dbReference>
<dbReference type="EMBL" id="HBIV01000686">
    <property type="protein sequence ID" value="CAE0644053.1"/>
    <property type="molecule type" value="Transcribed_RNA"/>
</dbReference>
<dbReference type="PANTHER" id="PTHR34939:SF1">
    <property type="entry name" value="PHOTOSYSTEM I REACTION CENTER SUBUNIT III, CHLOROPLASTIC"/>
    <property type="match status" value="1"/>
</dbReference>
<feature type="chain" id="PRO_5035586490" description="Photosystem I reaction center subunit III" evidence="6">
    <location>
        <begin position="18"/>
        <end position="251"/>
    </location>
</feature>
<dbReference type="PANTHER" id="PTHR34939">
    <property type="entry name" value="PHOTOSYSTEM I REACTION CENTER SUBUNIT III, CHLOROPLASTIC"/>
    <property type="match status" value="1"/>
</dbReference>
<evidence type="ECO:0000313" key="7">
    <source>
        <dbReference type="EMBL" id="CAE0644053.1"/>
    </source>
</evidence>
<protein>
    <recommendedName>
        <fullName evidence="4">Photosystem I reaction center subunit III</fullName>
    </recommendedName>
    <alternativeName>
        <fullName evidence="4">PSI-F</fullName>
    </alternativeName>
</protein>
<reference evidence="8" key="1">
    <citation type="submission" date="2021-01" db="EMBL/GenBank/DDBJ databases">
        <authorList>
            <person name="Corre E."/>
            <person name="Pelletier E."/>
            <person name="Niang G."/>
            <person name="Scheremetjew M."/>
            <person name="Finn R."/>
            <person name="Kale V."/>
            <person name="Holt S."/>
            <person name="Cochrane G."/>
            <person name="Meng A."/>
            <person name="Brown T."/>
            <person name="Cohen L."/>
        </authorList>
    </citation>
    <scope>NUCLEOTIDE SEQUENCE</scope>
    <source>
        <strain evidence="8">CCCM811</strain>
    </source>
</reference>
<comment type="function">
    <text evidence="4">Participates in efficiency of electron transfer from plastocyanin to P700 (or cytochrome c553 in algae and cyanobacteria). This plastocyanin-docking protein contributes to the specific association of plastocyanin to PSI.</text>
</comment>